<name>B4KPC0_DROMO</name>
<evidence type="ECO:0000256" key="1">
    <source>
        <dbReference type="ARBA" id="ARBA00022670"/>
    </source>
</evidence>
<proteinExistence type="predicted"/>
<dbReference type="GO" id="GO:0004222">
    <property type="term" value="F:metalloendopeptidase activity"/>
    <property type="evidence" value="ECO:0007669"/>
    <property type="project" value="InterPro"/>
</dbReference>
<evidence type="ECO:0000256" key="6">
    <source>
        <dbReference type="ARBA" id="ARBA00023157"/>
    </source>
</evidence>
<evidence type="ECO:0000313" key="11">
    <source>
        <dbReference type="EMBL" id="EDW09096.2"/>
    </source>
</evidence>
<dbReference type="Proteomes" id="UP000009192">
    <property type="component" value="Unassembled WGS sequence"/>
</dbReference>
<keyword evidence="5" id="KW-0482">Metalloprotease</keyword>
<dbReference type="GO" id="GO:0030713">
    <property type="term" value="P:follicle cell of egg chamber stalk formation"/>
    <property type="evidence" value="ECO:0007669"/>
    <property type="project" value="EnsemblMetazoa"/>
</dbReference>
<evidence type="ECO:0000256" key="8">
    <source>
        <dbReference type="PROSITE-ProRule" id="PRU00276"/>
    </source>
</evidence>
<dbReference type="PROSITE" id="PS50092">
    <property type="entry name" value="TSP1"/>
    <property type="match status" value="1"/>
</dbReference>
<dbReference type="CDD" id="cd04273">
    <property type="entry name" value="ZnMc_ADAMTS_like"/>
    <property type="match status" value="1"/>
</dbReference>
<dbReference type="MEROPS" id="M12.A52"/>
<evidence type="ECO:0000256" key="7">
    <source>
        <dbReference type="ARBA" id="ARBA00023180"/>
    </source>
</evidence>
<dbReference type="Pfam" id="PF25379">
    <property type="entry name" value="Adt-1"/>
    <property type="match status" value="1"/>
</dbReference>
<dbReference type="InterPro" id="IPR050439">
    <property type="entry name" value="ADAMTS_ADAMTS-like"/>
</dbReference>
<dbReference type="PANTHER" id="PTHR13723">
    <property type="entry name" value="ADAMTS A DISINTEGRIN AND METALLOPROTEASE WITH THROMBOSPONDIN MOTIFS PROTEASE"/>
    <property type="match status" value="1"/>
</dbReference>
<feature type="compositionally biased region" description="Basic and acidic residues" evidence="9">
    <location>
        <begin position="856"/>
        <end position="865"/>
    </location>
</feature>
<protein>
    <recommendedName>
        <fullName evidence="10">Peptidase M12B domain-containing protein</fullName>
    </recommendedName>
</protein>
<dbReference type="InterPro" id="IPR057401">
    <property type="entry name" value="Adt-1/2-like_dom"/>
</dbReference>
<evidence type="ECO:0000256" key="3">
    <source>
        <dbReference type="ARBA" id="ARBA00022801"/>
    </source>
</evidence>
<dbReference type="PANTHER" id="PTHR13723:SF275">
    <property type="entry name" value="STALL, ISOFORM C"/>
    <property type="match status" value="1"/>
</dbReference>
<organism evidence="11 12">
    <name type="scientific">Drosophila mojavensis</name>
    <name type="common">Fruit fly</name>
    <dbReference type="NCBI Taxonomy" id="7230"/>
    <lineage>
        <taxon>Eukaryota</taxon>
        <taxon>Metazoa</taxon>
        <taxon>Ecdysozoa</taxon>
        <taxon>Arthropoda</taxon>
        <taxon>Hexapoda</taxon>
        <taxon>Insecta</taxon>
        <taxon>Pterygota</taxon>
        <taxon>Neoptera</taxon>
        <taxon>Endopterygota</taxon>
        <taxon>Diptera</taxon>
        <taxon>Brachycera</taxon>
        <taxon>Muscomorpha</taxon>
        <taxon>Ephydroidea</taxon>
        <taxon>Drosophilidae</taxon>
        <taxon>Drosophila</taxon>
    </lineage>
</organism>
<feature type="binding site" evidence="8">
    <location>
        <position position="495"/>
    </location>
    <ligand>
        <name>Zn(2+)</name>
        <dbReference type="ChEBI" id="CHEBI:29105"/>
        <note>catalytic</note>
    </ligand>
</feature>
<dbReference type="Pfam" id="PF01421">
    <property type="entry name" value="Reprolysin"/>
    <property type="match status" value="1"/>
</dbReference>
<dbReference type="InterPro" id="IPR041645">
    <property type="entry name" value="ADAMTS_CR_2"/>
</dbReference>
<dbReference type="Gene3D" id="3.40.1620.60">
    <property type="match status" value="1"/>
</dbReference>
<feature type="binding site" evidence="8">
    <location>
        <position position="491"/>
    </location>
    <ligand>
        <name>Zn(2+)</name>
        <dbReference type="ChEBI" id="CHEBI:29105"/>
        <note>catalytic</note>
    </ligand>
</feature>
<dbReference type="Gene3D" id="3.40.390.10">
    <property type="entry name" value="Collagenase (Catalytic Domain)"/>
    <property type="match status" value="1"/>
</dbReference>
<dbReference type="Pfam" id="PF17771">
    <property type="entry name" value="ADAMTS_CR_2"/>
    <property type="match status" value="1"/>
</dbReference>
<feature type="compositionally biased region" description="Polar residues" evidence="9">
    <location>
        <begin position="866"/>
        <end position="877"/>
    </location>
</feature>
<dbReference type="AlphaFoldDB" id="B4KPC0"/>
<dbReference type="KEGG" id="dmo:Dmoj_GI20327"/>
<keyword evidence="2 8" id="KW-0479">Metal-binding</keyword>
<sequence length="1184" mass="134749">MSTIAANQPINRYRHRHHHRHRYRLCLIVLAAALWLDTWAALASAAVNANANVNAVHIELRRRRSVRFNGIELDENALLEQLAGHERTLLFGTASVPEFKLVQLERRNVHQEQQQQQHSRRRRSAAEAGTVEAELKLRQTPQLFDDNFIFIRRNANSTQFVEHSPQLLQRLERCFYRSPWAALDLCDEESVRGVFQQNASNFVIQPLPARFGASAHVLYQARLDKSDSGNAESRTIPLDSQLQFEPDADEFNEPQQPTQPQQRQQLRHKLQSQLRLRYQPRHHHHRQHHHQQQQQQLHYHHHHYGTGIASNSSSTPRLRRHIDEPSRRPYVPDELYIETAIFVDSDLYRHMGKNYPTNTENELMRFVLAMINGVQLLYHHDTLGRRINFVLKRLEILPKDTPGLFRSSDIDNYLSNFCLWQRNLNPPLDADILHYDHAVILTGLDLHVTGKNGKVTSQVVGLAPVAGMCTPTSSCTINEGKHFESVFVVAHEIGHNLGMRHDSKENNCDPSLHIMSPTLGSGKITWSKCSRGYLEDFLALKQAECLFDRGHFIGKWDHSAKGKLPGERFDANQQCMLKFGRNSVHASSQSKSEICRDLHCQRERLTWTSHPALEGTECGPGMWCRGGSCEPRPNKYPIGSMKQLSGGGLVKPSYEKHSAIYAESSSRMEQLQQPYKASGNELPGVLSTWSDWGEASACDSSCLYGPSNRLREGSTGLRTYNRSCLSYPKRCEGWDRKFEACIAKQCYVVPVHTIGDFATNVCNKARKSDSELTGEGLQLVGSIEDSCKIFCRTKSNGTKSRRWTFPDGTTCRAQDHGPEHIAYCIAGRCEKFSCSNATDNFFKMDNTFCAYRAPRPQRDSTELESKQQPSYTNNISYKRNAERVEPYRNRYENEVAVRSFHGQDNHLVPQPKPYKHKVSSPPYSSSSSSSSSSSYSNDYKYNYHVHDPFGKAAPPPPSASLVVESDLSSEWQVESGCHSNCMTESMGVQAVRSRRTGQRNIQLCTHKVKPCERLQTPAEYAEQTCARYKLKVRGLSGHGSQISASITEPDRSCRVGCQDEHIKYRYYLVNGIHGHFPIGTRCSQVGRRYCVDGKCLEFGADKLLLQQSHISLALFRSKREALRRTKRSFLYYDPVNITETITQDFLNSIVNSIIDFERQHLDVSSDNIELSNPIHVSADELSNK</sequence>
<keyword evidence="6" id="KW-1015">Disulfide bond</keyword>
<accession>B4KPC0</accession>
<evidence type="ECO:0000256" key="2">
    <source>
        <dbReference type="ARBA" id="ARBA00022723"/>
    </source>
</evidence>
<comment type="caution">
    <text evidence="8">Lacks conserved residue(s) required for the propagation of feature annotation.</text>
</comment>
<dbReference type="InterPro" id="IPR024079">
    <property type="entry name" value="MetalloPept_cat_dom_sf"/>
</dbReference>
<feature type="compositionally biased region" description="Low complexity" evidence="9">
    <location>
        <begin position="919"/>
        <end position="936"/>
    </location>
</feature>
<feature type="binding site" evidence="8">
    <location>
        <position position="501"/>
    </location>
    <ligand>
        <name>Zn(2+)</name>
        <dbReference type="ChEBI" id="CHEBI:29105"/>
        <note>catalytic</note>
    </ligand>
</feature>
<evidence type="ECO:0000256" key="4">
    <source>
        <dbReference type="ARBA" id="ARBA00022833"/>
    </source>
</evidence>
<keyword evidence="1" id="KW-0645">Protease</keyword>
<dbReference type="HOGENOM" id="CLU_007887_0_0_1"/>
<feature type="compositionally biased region" description="Low complexity" evidence="9">
    <location>
        <begin position="254"/>
        <end position="264"/>
    </location>
</feature>
<keyword evidence="12" id="KW-1185">Reference proteome</keyword>
<dbReference type="GO" id="GO:2001223">
    <property type="term" value="P:negative regulation of neuron migration"/>
    <property type="evidence" value="ECO:0007669"/>
    <property type="project" value="EnsemblMetazoa"/>
</dbReference>
<feature type="region of interest" description="Disordered" evidence="9">
    <location>
        <begin position="856"/>
        <end position="886"/>
    </location>
</feature>
<dbReference type="GO" id="GO:0030198">
    <property type="term" value="P:extracellular matrix organization"/>
    <property type="evidence" value="ECO:0007669"/>
    <property type="project" value="TreeGrafter"/>
</dbReference>
<dbReference type="eggNOG" id="KOG3538">
    <property type="taxonomic scope" value="Eukaryota"/>
</dbReference>
<feature type="region of interest" description="Disordered" evidence="9">
    <location>
        <begin position="248"/>
        <end position="325"/>
    </location>
</feature>
<dbReference type="GO" id="GO:0006508">
    <property type="term" value="P:proteolysis"/>
    <property type="evidence" value="ECO:0007669"/>
    <property type="project" value="UniProtKB-KW"/>
</dbReference>
<keyword evidence="7" id="KW-0325">Glycoprotein</keyword>
<evidence type="ECO:0000259" key="10">
    <source>
        <dbReference type="PROSITE" id="PS50215"/>
    </source>
</evidence>
<evidence type="ECO:0000256" key="5">
    <source>
        <dbReference type="ARBA" id="ARBA00023049"/>
    </source>
</evidence>
<dbReference type="InterPro" id="IPR000884">
    <property type="entry name" value="TSP1_rpt"/>
</dbReference>
<dbReference type="PROSITE" id="PS50215">
    <property type="entry name" value="ADAM_MEPRO"/>
    <property type="match status" value="1"/>
</dbReference>
<dbReference type="EMBL" id="CH933808">
    <property type="protein sequence ID" value="EDW09096.2"/>
    <property type="molecule type" value="Genomic_DNA"/>
</dbReference>
<dbReference type="FunCoup" id="B4KPC0">
    <property type="interactions" value="8"/>
</dbReference>
<dbReference type="InParanoid" id="B4KPC0"/>
<dbReference type="InterPro" id="IPR001590">
    <property type="entry name" value="Peptidase_M12B"/>
</dbReference>
<dbReference type="GO" id="GO:0046872">
    <property type="term" value="F:metal ion binding"/>
    <property type="evidence" value="ECO:0007669"/>
    <property type="project" value="UniProtKB-KW"/>
</dbReference>
<feature type="region of interest" description="Disordered" evidence="9">
    <location>
        <begin position="903"/>
        <end position="936"/>
    </location>
</feature>
<gene>
    <name evidence="11" type="primary">Dmoj\GI20327</name>
    <name evidence="11" type="ORF">Dmoj_GI20327</name>
</gene>
<dbReference type="GO" id="GO:0031012">
    <property type="term" value="C:extracellular matrix"/>
    <property type="evidence" value="ECO:0007669"/>
    <property type="project" value="TreeGrafter"/>
</dbReference>
<evidence type="ECO:0000256" key="9">
    <source>
        <dbReference type="SAM" id="MobiDB-lite"/>
    </source>
</evidence>
<keyword evidence="4 8" id="KW-0862">Zinc</keyword>
<dbReference type="OrthoDB" id="9942326at2759"/>
<dbReference type="SMR" id="B4KPC0"/>
<feature type="active site" evidence="8">
    <location>
        <position position="492"/>
    </location>
</feature>
<keyword evidence="3" id="KW-0378">Hydrolase</keyword>
<feature type="compositionally biased region" description="Basic residues" evidence="9">
    <location>
        <begin position="278"/>
        <end position="291"/>
    </location>
</feature>
<reference evidence="11 12" key="1">
    <citation type="journal article" date="2007" name="Nature">
        <title>Evolution of genes and genomes on the Drosophila phylogeny.</title>
        <authorList>
            <consortium name="Drosophila 12 Genomes Consortium"/>
            <person name="Clark A.G."/>
            <person name="Eisen M.B."/>
            <person name="Smith D.R."/>
            <person name="Bergman C.M."/>
            <person name="Oliver B."/>
            <person name="Markow T.A."/>
            <person name="Kaufman T.C."/>
            <person name="Kellis M."/>
            <person name="Gelbart W."/>
            <person name="Iyer V.N."/>
            <person name="Pollard D.A."/>
            <person name="Sackton T.B."/>
            <person name="Larracuente A.M."/>
            <person name="Singh N.D."/>
            <person name="Abad J.P."/>
            <person name="Abt D.N."/>
            <person name="Adryan B."/>
            <person name="Aguade M."/>
            <person name="Akashi H."/>
            <person name="Anderson W.W."/>
            <person name="Aquadro C.F."/>
            <person name="Ardell D.H."/>
            <person name="Arguello R."/>
            <person name="Artieri C.G."/>
            <person name="Barbash D.A."/>
            <person name="Barker D."/>
            <person name="Barsanti P."/>
            <person name="Batterham P."/>
            <person name="Batzoglou S."/>
            <person name="Begun D."/>
            <person name="Bhutkar A."/>
            <person name="Blanco E."/>
            <person name="Bosak S.A."/>
            <person name="Bradley R.K."/>
            <person name="Brand A.D."/>
            <person name="Brent M.R."/>
            <person name="Brooks A.N."/>
            <person name="Brown R.H."/>
            <person name="Butlin R.K."/>
            <person name="Caggese C."/>
            <person name="Calvi B.R."/>
            <person name="Bernardo de Carvalho A."/>
            <person name="Caspi A."/>
            <person name="Castrezana S."/>
            <person name="Celniker S.E."/>
            <person name="Chang J.L."/>
            <person name="Chapple C."/>
            <person name="Chatterji S."/>
            <person name="Chinwalla A."/>
            <person name="Civetta A."/>
            <person name="Clifton S.W."/>
            <person name="Comeron J.M."/>
            <person name="Costello J.C."/>
            <person name="Coyne J.A."/>
            <person name="Daub J."/>
            <person name="David R.G."/>
            <person name="Delcher A.L."/>
            <person name="Delehaunty K."/>
            <person name="Do C.B."/>
            <person name="Ebling H."/>
            <person name="Edwards K."/>
            <person name="Eickbush T."/>
            <person name="Evans J.D."/>
            <person name="Filipski A."/>
            <person name="Findeiss S."/>
            <person name="Freyhult E."/>
            <person name="Fulton L."/>
            <person name="Fulton R."/>
            <person name="Garcia A.C."/>
            <person name="Gardiner A."/>
            <person name="Garfield D.A."/>
            <person name="Garvin B.E."/>
            <person name="Gibson G."/>
            <person name="Gilbert D."/>
            <person name="Gnerre S."/>
            <person name="Godfrey J."/>
            <person name="Good R."/>
            <person name="Gotea V."/>
            <person name="Gravely B."/>
            <person name="Greenberg A.J."/>
            <person name="Griffiths-Jones S."/>
            <person name="Gross S."/>
            <person name="Guigo R."/>
            <person name="Gustafson E.A."/>
            <person name="Haerty W."/>
            <person name="Hahn M.W."/>
            <person name="Halligan D.L."/>
            <person name="Halpern A.L."/>
            <person name="Halter G.M."/>
            <person name="Han M.V."/>
            <person name="Heger A."/>
            <person name="Hillier L."/>
            <person name="Hinrichs A.S."/>
            <person name="Holmes I."/>
            <person name="Hoskins R.A."/>
            <person name="Hubisz M.J."/>
            <person name="Hultmark D."/>
            <person name="Huntley M.A."/>
            <person name="Jaffe D.B."/>
            <person name="Jagadeeshan S."/>
            <person name="Jeck W.R."/>
            <person name="Johnson J."/>
            <person name="Jones C.D."/>
            <person name="Jordan W.C."/>
            <person name="Karpen G.H."/>
            <person name="Kataoka E."/>
            <person name="Keightley P.D."/>
            <person name="Kheradpour P."/>
            <person name="Kirkness E.F."/>
            <person name="Koerich L.B."/>
            <person name="Kristiansen K."/>
            <person name="Kudrna D."/>
            <person name="Kulathinal R.J."/>
            <person name="Kumar S."/>
            <person name="Kwok R."/>
            <person name="Lander E."/>
            <person name="Langley C.H."/>
            <person name="Lapoint R."/>
            <person name="Lazzaro B.P."/>
            <person name="Lee S.J."/>
            <person name="Levesque L."/>
            <person name="Li R."/>
            <person name="Lin C.F."/>
            <person name="Lin M.F."/>
            <person name="Lindblad-Toh K."/>
            <person name="Llopart A."/>
            <person name="Long M."/>
            <person name="Low L."/>
            <person name="Lozovsky E."/>
            <person name="Lu J."/>
            <person name="Luo M."/>
            <person name="Machado C.A."/>
            <person name="Makalowski W."/>
            <person name="Marzo M."/>
            <person name="Matsuda M."/>
            <person name="Matzkin L."/>
            <person name="McAllister B."/>
            <person name="McBride C.S."/>
            <person name="McKernan B."/>
            <person name="McKernan K."/>
            <person name="Mendez-Lago M."/>
            <person name="Minx P."/>
            <person name="Mollenhauer M.U."/>
            <person name="Montooth K."/>
            <person name="Mount S.M."/>
            <person name="Mu X."/>
            <person name="Myers E."/>
            <person name="Negre B."/>
            <person name="Newfeld S."/>
            <person name="Nielsen R."/>
            <person name="Noor M.A."/>
            <person name="O'Grady P."/>
            <person name="Pachter L."/>
            <person name="Papaceit M."/>
            <person name="Parisi M.J."/>
            <person name="Parisi M."/>
            <person name="Parts L."/>
            <person name="Pedersen J.S."/>
            <person name="Pesole G."/>
            <person name="Phillippy A.M."/>
            <person name="Ponting C.P."/>
            <person name="Pop M."/>
            <person name="Porcelli D."/>
            <person name="Powell J.R."/>
            <person name="Prohaska S."/>
            <person name="Pruitt K."/>
            <person name="Puig M."/>
            <person name="Quesneville H."/>
            <person name="Ram K.R."/>
            <person name="Rand D."/>
            <person name="Rasmussen M.D."/>
            <person name="Reed L.K."/>
            <person name="Reenan R."/>
            <person name="Reily A."/>
            <person name="Remington K.A."/>
            <person name="Rieger T.T."/>
            <person name="Ritchie M.G."/>
            <person name="Robin C."/>
            <person name="Rogers Y.H."/>
            <person name="Rohde C."/>
            <person name="Rozas J."/>
            <person name="Rubenfield M.J."/>
            <person name="Ruiz A."/>
            <person name="Russo S."/>
            <person name="Salzberg S.L."/>
            <person name="Sanchez-Gracia A."/>
            <person name="Saranga D.J."/>
            <person name="Sato H."/>
            <person name="Schaeffer S.W."/>
            <person name="Schatz M.C."/>
            <person name="Schlenke T."/>
            <person name="Schwartz R."/>
            <person name="Segarra C."/>
            <person name="Singh R.S."/>
            <person name="Sirot L."/>
            <person name="Sirota M."/>
            <person name="Sisneros N.B."/>
            <person name="Smith C.D."/>
            <person name="Smith T.F."/>
            <person name="Spieth J."/>
            <person name="Stage D.E."/>
            <person name="Stark A."/>
            <person name="Stephan W."/>
            <person name="Strausberg R.L."/>
            <person name="Strempel S."/>
            <person name="Sturgill D."/>
            <person name="Sutton G."/>
            <person name="Sutton G.G."/>
            <person name="Tao W."/>
            <person name="Teichmann S."/>
            <person name="Tobari Y.N."/>
            <person name="Tomimura Y."/>
            <person name="Tsolas J.M."/>
            <person name="Valente V.L."/>
            <person name="Venter E."/>
            <person name="Venter J.C."/>
            <person name="Vicario S."/>
            <person name="Vieira F.G."/>
            <person name="Vilella A.J."/>
            <person name="Villasante A."/>
            <person name="Walenz B."/>
            <person name="Wang J."/>
            <person name="Wasserman M."/>
            <person name="Watts T."/>
            <person name="Wilson D."/>
            <person name="Wilson R.K."/>
            <person name="Wing R.A."/>
            <person name="Wolfner M.F."/>
            <person name="Wong A."/>
            <person name="Wong G.K."/>
            <person name="Wu C.I."/>
            <person name="Wu G."/>
            <person name="Yamamoto D."/>
            <person name="Yang H.P."/>
            <person name="Yang S.P."/>
            <person name="Yorke J.A."/>
            <person name="Yoshida K."/>
            <person name="Zdobnov E."/>
            <person name="Zhang P."/>
            <person name="Zhang Y."/>
            <person name="Zimin A.V."/>
            <person name="Baldwin J."/>
            <person name="Abdouelleil A."/>
            <person name="Abdulkadir J."/>
            <person name="Abebe A."/>
            <person name="Abera B."/>
            <person name="Abreu J."/>
            <person name="Acer S.C."/>
            <person name="Aftuck L."/>
            <person name="Alexander A."/>
            <person name="An P."/>
            <person name="Anderson E."/>
            <person name="Anderson S."/>
            <person name="Arachi H."/>
            <person name="Azer M."/>
            <person name="Bachantsang P."/>
            <person name="Barry A."/>
            <person name="Bayul T."/>
            <person name="Berlin A."/>
            <person name="Bessette D."/>
            <person name="Bloom T."/>
            <person name="Blye J."/>
            <person name="Boguslavskiy L."/>
            <person name="Bonnet C."/>
            <person name="Boukhgalter B."/>
            <person name="Bourzgui I."/>
            <person name="Brown A."/>
            <person name="Cahill P."/>
            <person name="Channer S."/>
            <person name="Cheshatsang Y."/>
            <person name="Chuda L."/>
            <person name="Citroen M."/>
            <person name="Collymore A."/>
            <person name="Cooke P."/>
            <person name="Costello M."/>
            <person name="D'Aco K."/>
            <person name="Daza R."/>
            <person name="De Haan G."/>
            <person name="DeGray S."/>
            <person name="DeMaso C."/>
            <person name="Dhargay N."/>
            <person name="Dooley K."/>
            <person name="Dooley E."/>
            <person name="Doricent M."/>
            <person name="Dorje P."/>
            <person name="Dorjee K."/>
            <person name="Dupes A."/>
            <person name="Elong R."/>
            <person name="Falk J."/>
            <person name="Farina A."/>
            <person name="Faro S."/>
            <person name="Ferguson D."/>
            <person name="Fisher S."/>
            <person name="Foley C.D."/>
            <person name="Franke A."/>
            <person name="Friedrich D."/>
            <person name="Gadbois L."/>
            <person name="Gearin G."/>
            <person name="Gearin C.R."/>
            <person name="Giannoukos G."/>
            <person name="Goode T."/>
            <person name="Graham J."/>
            <person name="Grandbois E."/>
            <person name="Grewal S."/>
            <person name="Gyaltsen K."/>
            <person name="Hafez N."/>
            <person name="Hagos B."/>
            <person name="Hall J."/>
            <person name="Henson C."/>
            <person name="Hollinger A."/>
            <person name="Honan T."/>
            <person name="Huard M.D."/>
            <person name="Hughes L."/>
            <person name="Hurhula B."/>
            <person name="Husby M.E."/>
            <person name="Kamat A."/>
            <person name="Kanga B."/>
            <person name="Kashin S."/>
            <person name="Khazanovich D."/>
            <person name="Kisner P."/>
            <person name="Lance K."/>
            <person name="Lara M."/>
            <person name="Lee W."/>
            <person name="Lennon N."/>
            <person name="Letendre F."/>
            <person name="LeVine R."/>
            <person name="Lipovsky A."/>
            <person name="Liu X."/>
            <person name="Liu J."/>
            <person name="Liu S."/>
            <person name="Lokyitsang T."/>
            <person name="Lokyitsang Y."/>
            <person name="Lubonja R."/>
            <person name="Lui A."/>
            <person name="MacDonald P."/>
            <person name="Magnisalis V."/>
            <person name="Maru K."/>
            <person name="Matthews C."/>
            <person name="McCusker W."/>
            <person name="McDonough S."/>
            <person name="Mehta T."/>
            <person name="Meldrim J."/>
            <person name="Meneus L."/>
            <person name="Mihai O."/>
            <person name="Mihalev A."/>
            <person name="Mihova T."/>
            <person name="Mittelman R."/>
            <person name="Mlenga V."/>
            <person name="Montmayeur A."/>
            <person name="Mulrain L."/>
            <person name="Navidi A."/>
            <person name="Naylor J."/>
            <person name="Negash T."/>
            <person name="Nguyen T."/>
            <person name="Nguyen N."/>
            <person name="Nicol R."/>
            <person name="Norbu C."/>
            <person name="Norbu N."/>
            <person name="Novod N."/>
            <person name="O'Neill B."/>
            <person name="Osman S."/>
            <person name="Markiewicz E."/>
            <person name="Oyono O.L."/>
            <person name="Patti C."/>
            <person name="Phunkhang P."/>
            <person name="Pierre F."/>
            <person name="Priest M."/>
            <person name="Raghuraman S."/>
            <person name="Rege F."/>
            <person name="Reyes R."/>
            <person name="Rise C."/>
            <person name="Rogov P."/>
            <person name="Ross K."/>
            <person name="Ryan E."/>
            <person name="Settipalli S."/>
            <person name="Shea T."/>
            <person name="Sherpa N."/>
            <person name="Shi L."/>
            <person name="Shih D."/>
            <person name="Sparrow T."/>
            <person name="Spaulding J."/>
            <person name="Stalker J."/>
            <person name="Stange-Thomann N."/>
            <person name="Stavropoulos S."/>
            <person name="Stone C."/>
            <person name="Strader C."/>
            <person name="Tesfaye S."/>
            <person name="Thomson T."/>
            <person name="Thoulutsang Y."/>
            <person name="Thoulutsang D."/>
            <person name="Topham K."/>
            <person name="Topping I."/>
            <person name="Tsamla T."/>
            <person name="Vassiliev H."/>
            <person name="Vo A."/>
            <person name="Wangchuk T."/>
            <person name="Wangdi T."/>
            <person name="Weiand M."/>
            <person name="Wilkinson J."/>
            <person name="Wilson A."/>
            <person name="Yadav S."/>
            <person name="Young G."/>
            <person name="Yu Q."/>
            <person name="Zembek L."/>
            <person name="Zhong D."/>
            <person name="Zimmer A."/>
            <person name="Zwirko Z."/>
            <person name="Jaffe D.B."/>
            <person name="Alvarez P."/>
            <person name="Brockman W."/>
            <person name="Butler J."/>
            <person name="Chin C."/>
            <person name="Gnerre S."/>
            <person name="Grabherr M."/>
            <person name="Kleber M."/>
            <person name="Mauceli E."/>
            <person name="MacCallum I."/>
        </authorList>
    </citation>
    <scope>NUCLEOTIDE SEQUENCE [LARGE SCALE GENOMIC DNA]</scope>
    <source>
        <strain evidence="12">Tucson 15081-1352.22</strain>
    </source>
</reference>
<feature type="domain" description="Peptidase M12B" evidence="10">
    <location>
        <begin position="335"/>
        <end position="550"/>
    </location>
</feature>
<evidence type="ECO:0000313" key="12">
    <source>
        <dbReference type="Proteomes" id="UP000009192"/>
    </source>
</evidence>
<dbReference type="SUPFAM" id="SSF55486">
    <property type="entry name" value="Metalloproteases ('zincins'), catalytic domain"/>
    <property type="match status" value="1"/>
</dbReference>